<organism evidence="7 9">
    <name type="scientific">Methylobacterium oxalidis</name>
    <dbReference type="NCBI Taxonomy" id="944322"/>
    <lineage>
        <taxon>Bacteria</taxon>
        <taxon>Pseudomonadati</taxon>
        <taxon>Pseudomonadota</taxon>
        <taxon>Alphaproteobacteria</taxon>
        <taxon>Hyphomicrobiales</taxon>
        <taxon>Methylobacteriaceae</taxon>
        <taxon>Methylobacterium</taxon>
    </lineage>
</organism>
<evidence type="ECO:0000256" key="5">
    <source>
        <dbReference type="ARBA" id="ARBA00023136"/>
    </source>
</evidence>
<dbReference type="Pfam" id="PF03073">
    <property type="entry name" value="TspO_MBR"/>
    <property type="match status" value="1"/>
</dbReference>
<dbReference type="InterPro" id="IPR004307">
    <property type="entry name" value="TspO_MBR"/>
</dbReference>
<dbReference type="OrthoDB" id="9795496at2"/>
<feature type="transmembrane region" description="Helical" evidence="6">
    <location>
        <begin position="107"/>
        <end position="127"/>
    </location>
</feature>
<dbReference type="PANTHER" id="PTHR10057:SF0">
    <property type="entry name" value="TRANSLOCATOR PROTEIN"/>
    <property type="match status" value="1"/>
</dbReference>
<evidence type="ECO:0000313" key="9">
    <source>
        <dbReference type="Proteomes" id="UP000321960"/>
    </source>
</evidence>
<reference evidence="7 9" key="3">
    <citation type="submission" date="2019-07" db="EMBL/GenBank/DDBJ databases">
        <title>Whole genome shotgun sequence of Methylobacterium oxalidis NBRC 107715.</title>
        <authorList>
            <person name="Hosoyama A."/>
            <person name="Uohara A."/>
            <person name="Ohji S."/>
            <person name="Ichikawa N."/>
        </authorList>
    </citation>
    <scope>NUCLEOTIDE SEQUENCE [LARGE SCALE GENOMIC DNA]</scope>
    <source>
        <strain evidence="7 9">NBRC 107715</strain>
    </source>
</reference>
<name>A0A512IWF8_9HYPH</name>
<dbReference type="CDD" id="cd15904">
    <property type="entry name" value="TSPO_MBR"/>
    <property type="match status" value="1"/>
</dbReference>
<dbReference type="InterPro" id="IPR038330">
    <property type="entry name" value="TspO/MBR-related_sf"/>
</dbReference>
<evidence type="ECO:0000256" key="3">
    <source>
        <dbReference type="ARBA" id="ARBA00022692"/>
    </source>
</evidence>
<evidence type="ECO:0000256" key="1">
    <source>
        <dbReference type="ARBA" id="ARBA00004141"/>
    </source>
</evidence>
<dbReference type="EMBL" id="BSPK01000004">
    <property type="protein sequence ID" value="GLS61989.1"/>
    <property type="molecule type" value="Genomic_DNA"/>
</dbReference>
<accession>A0A512IWF8</accession>
<dbReference type="GO" id="GO:0033013">
    <property type="term" value="P:tetrapyrrole metabolic process"/>
    <property type="evidence" value="ECO:0007669"/>
    <property type="project" value="UniProtKB-ARBA"/>
</dbReference>
<reference evidence="8" key="1">
    <citation type="journal article" date="2014" name="Int. J. Syst. Evol. Microbiol.">
        <title>Complete genome of a new Firmicutes species belonging to the dominant human colonic microbiota ('Ruminococcus bicirculans') reveals two chromosomes and a selective capacity to utilize plant glucans.</title>
        <authorList>
            <consortium name="NISC Comparative Sequencing Program"/>
            <person name="Wegmann U."/>
            <person name="Louis P."/>
            <person name="Goesmann A."/>
            <person name="Henrissat B."/>
            <person name="Duncan S.H."/>
            <person name="Flint H.J."/>
        </authorList>
    </citation>
    <scope>NUCLEOTIDE SEQUENCE</scope>
    <source>
        <strain evidence="8">NBRC 107715</strain>
    </source>
</reference>
<evidence type="ECO:0000313" key="10">
    <source>
        <dbReference type="Proteomes" id="UP001156856"/>
    </source>
</evidence>
<dbReference type="AlphaFoldDB" id="A0A512IWF8"/>
<evidence type="ECO:0008006" key="11">
    <source>
        <dbReference type="Google" id="ProtNLM"/>
    </source>
</evidence>
<comment type="caution">
    <text evidence="7">The sequence shown here is derived from an EMBL/GenBank/DDBJ whole genome shotgun (WGS) entry which is preliminary data.</text>
</comment>
<dbReference type="FunFam" id="1.20.1260.100:FF:000001">
    <property type="entry name" value="translocator protein 2"/>
    <property type="match status" value="1"/>
</dbReference>
<evidence type="ECO:0000256" key="4">
    <source>
        <dbReference type="ARBA" id="ARBA00022989"/>
    </source>
</evidence>
<feature type="transmembrane region" description="Helical" evidence="6">
    <location>
        <begin position="81"/>
        <end position="101"/>
    </location>
</feature>
<reference evidence="10" key="2">
    <citation type="journal article" date="2019" name="Int. J. Syst. Evol. Microbiol.">
        <title>The Global Catalogue of Microorganisms (GCM) 10K type strain sequencing project: providing services to taxonomists for standard genome sequencing and annotation.</title>
        <authorList>
            <consortium name="The Broad Institute Genomics Platform"/>
            <consortium name="The Broad Institute Genome Sequencing Center for Infectious Disease"/>
            <person name="Wu L."/>
            <person name="Ma J."/>
        </authorList>
    </citation>
    <scope>NUCLEOTIDE SEQUENCE [LARGE SCALE GENOMIC DNA]</scope>
    <source>
        <strain evidence="10">NBRC 107715</strain>
    </source>
</reference>
<dbReference type="PIRSF" id="PIRSF005859">
    <property type="entry name" value="PBR"/>
    <property type="match status" value="1"/>
</dbReference>
<evidence type="ECO:0000313" key="7">
    <source>
        <dbReference type="EMBL" id="GEP02044.1"/>
    </source>
</evidence>
<keyword evidence="5 6" id="KW-0472">Membrane</keyword>
<proteinExistence type="inferred from homology"/>
<dbReference type="PANTHER" id="PTHR10057">
    <property type="entry name" value="PERIPHERAL-TYPE BENZODIAZEPINE RECEPTOR"/>
    <property type="match status" value="1"/>
</dbReference>
<gene>
    <name evidence="8" type="ORF">GCM10007888_03700</name>
    <name evidence="7" type="ORF">MOX02_00820</name>
</gene>
<keyword evidence="10" id="KW-1185">Reference proteome</keyword>
<keyword evidence="4 6" id="KW-1133">Transmembrane helix</keyword>
<dbReference type="Proteomes" id="UP001156856">
    <property type="component" value="Unassembled WGS sequence"/>
</dbReference>
<evidence type="ECO:0000256" key="2">
    <source>
        <dbReference type="ARBA" id="ARBA00007524"/>
    </source>
</evidence>
<dbReference type="EMBL" id="BJZU01000002">
    <property type="protein sequence ID" value="GEP02044.1"/>
    <property type="molecule type" value="Genomic_DNA"/>
</dbReference>
<feature type="transmembrane region" description="Helical" evidence="6">
    <location>
        <begin position="48"/>
        <end position="69"/>
    </location>
</feature>
<evidence type="ECO:0000313" key="8">
    <source>
        <dbReference type="EMBL" id="GLS61989.1"/>
    </source>
</evidence>
<keyword evidence="3 6" id="KW-0812">Transmembrane</keyword>
<dbReference type="Proteomes" id="UP000321960">
    <property type="component" value="Unassembled WGS sequence"/>
</dbReference>
<dbReference type="RefSeq" id="WP_147023721.1">
    <property type="nucleotide sequence ID" value="NZ_BJZU01000002.1"/>
</dbReference>
<feature type="transmembrane region" description="Helical" evidence="6">
    <location>
        <begin position="134"/>
        <end position="154"/>
    </location>
</feature>
<dbReference type="Gene3D" id="1.20.1260.100">
    <property type="entry name" value="TspO/MBR protein"/>
    <property type="match status" value="1"/>
</dbReference>
<dbReference type="GO" id="GO:0016020">
    <property type="term" value="C:membrane"/>
    <property type="evidence" value="ECO:0007669"/>
    <property type="project" value="UniProtKB-SubCell"/>
</dbReference>
<comment type="similarity">
    <text evidence="2">Belongs to the TspO/BZRP family.</text>
</comment>
<protein>
    <recommendedName>
        <fullName evidence="11">Sensory protein TspO</fullName>
    </recommendedName>
</protein>
<comment type="subcellular location">
    <subcellularLocation>
        <location evidence="1">Membrane</location>
        <topology evidence="1">Multi-pass membrane protein</topology>
    </subcellularLocation>
</comment>
<sequence length="167" mass="17703">MTQGAPDWRAVLVAALAALAVALAGGLLTRTGPWSQALRRPAWRPPDWAFGPIWAVIFALITVSGVLAWSAAGDAASRAALVAAYAVNAALNIAWSGLFFRAERPDWAFVEILVLWVSILVLILLSLPLSMVSALLLLPYLAWVGVAACLNRAIVRLNGPFGRPGHG</sequence>
<reference evidence="8" key="4">
    <citation type="submission" date="2023-01" db="EMBL/GenBank/DDBJ databases">
        <title>Draft genome sequence of Methylobacterium oxalidis strain NBRC 107715.</title>
        <authorList>
            <person name="Sun Q."/>
            <person name="Mori K."/>
        </authorList>
    </citation>
    <scope>NUCLEOTIDE SEQUENCE</scope>
    <source>
        <strain evidence="8">NBRC 107715</strain>
    </source>
</reference>
<evidence type="ECO:0000256" key="6">
    <source>
        <dbReference type="SAM" id="Phobius"/>
    </source>
</evidence>